<dbReference type="AlphaFoldDB" id="A0A8T1XKS9"/>
<dbReference type="Proteomes" id="UP000694240">
    <property type="component" value="Chromosome 13"/>
</dbReference>
<proteinExistence type="predicted"/>
<organism evidence="1 2">
    <name type="scientific">Arabidopsis thaliana x Arabidopsis arenosa</name>
    <dbReference type="NCBI Taxonomy" id="1240361"/>
    <lineage>
        <taxon>Eukaryota</taxon>
        <taxon>Viridiplantae</taxon>
        <taxon>Streptophyta</taxon>
        <taxon>Embryophyta</taxon>
        <taxon>Tracheophyta</taxon>
        <taxon>Spermatophyta</taxon>
        <taxon>Magnoliopsida</taxon>
        <taxon>eudicotyledons</taxon>
        <taxon>Gunneridae</taxon>
        <taxon>Pentapetalae</taxon>
        <taxon>rosids</taxon>
        <taxon>malvids</taxon>
        <taxon>Brassicales</taxon>
        <taxon>Brassicaceae</taxon>
        <taxon>Camelineae</taxon>
        <taxon>Arabidopsis</taxon>
    </lineage>
</organism>
<reference evidence="1 2" key="1">
    <citation type="submission" date="2020-12" db="EMBL/GenBank/DDBJ databases">
        <title>Concerted genomic and epigenomic changes stabilize Arabidopsis allopolyploids.</title>
        <authorList>
            <person name="Chen Z."/>
        </authorList>
    </citation>
    <scope>NUCLEOTIDE SEQUENCE [LARGE SCALE GENOMIC DNA]</scope>
    <source>
        <strain evidence="1">Allo738</strain>
        <tissue evidence="1">Leaf</tissue>
    </source>
</reference>
<evidence type="ECO:0000313" key="2">
    <source>
        <dbReference type="Proteomes" id="UP000694240"/>
    </source>
</evidence>
<evidence type="ECO:0000313" key="1">
    <source>
        <dbReference type="EMBL" id="KAG7532894.1"/>
    </source>
</evidence>
<sequence>MNWSRKIDDLHLSLNRFLAFHDRDSYSTLKYSVACVLHTHFQSYLVHRSISLRQLKQLAKLISLLKLFLEKLRIFFCNLIQFRVGLIQ</sequence>
<accession>A0A8T1XKS9</accession>
<comment type="caution">
    <text evidence="1">The sequence shown here is derived from an EMBL/GenBank/DDBJ whole genome shotgun (WGS) entry which is preliminary data.</text>
</comment>
<dbReference type="EMBL" id="JAEFBK010000013">
    <property type="protein sequence ID" value="KAG7532894.1"/>
    <property type="molecule type" value="Genomic_DNA"/>
</dbReference>
<name>A0A8T1XKS9_9BRAS</name>
<keyword evidence="2" id="KW-1185">Reference proteome</keyword>
<gene>
    <name evidence="1" type="ORF">ISN45_Aa08g005380</name>
</gene>
<protein>
    <submittedName>
        <fullName evidence="1">Uncharacterized protein</fullName>
    </submittedName>
</protein>